<evidence type="ECO:0000259" key="10">
    <source>
        <dbReference type="SMART" id="SM00644"/>
    </source>
</evidence>
<dbReference type="PANTHER" id="PTHR11022">
    <property type="entry name" value="PEPTIDOGLYCAN RECOGNITION PROTEIN"/>
    <property type="match status" value="1"/>
</dbReference>
<evidence type="ECO:0000256" key="4">
    <source>
        <dbReference type="ARBA" id="ARBA00022859"/>
    </source>
</evidence>
<organism evidence="12">
    <name type="scientific">Protaetia brevitarsis seulensis</name>
    <dbReference type="NCBI Taxonomy" id="438893"/>
    <lineage>
        <taxon>Eukaryota</taxon>
        <taxon>Metazoa</taxon>
        <taxon>Ecdysozoa</taxon>
        <taxon>Arthropoda</taxon>
        <taxon>Hexapoda</taxon>
        <taxon>Insecta</taxon>
        <taxon>Pterygota</taxon>
        <taxon>Neoptera</taxon>
        <taxon>Endopterygota</taxon>
        <taxon>Coleoptera</taxon>
        <taxon>Polyphaga</taxon>
        <taxon>Scarabaeiformia</taxon>
        <taxon>Scarabaeidae</taxon>
        <taxon>Cetoniinae</taxon>
        <taxon>Protaetia</taxon>
        <taxon>Liocola</taxon>
    </lineage>
</organism>
<feature type="chain" id="PRO_5039205581" description="Peptidoglycan-recognition protein" evidence="9">
    <location>
        <begin position="20"/>
        <end position="187"/>
    </location>
</feature>
<dbReference type="InterPro" id="IPR017331">
    <property type="entry name" value="Peptidoglycan_recognition"/>
</dbReference>
<dbReference type="GO" id="GO:0008745">
    <property type="term" value="F:N-acetylmuramoyl-L-alanine amidase activity"/>
    <property type="evidence" value="ECO:0007669"/>
    <property type="project" value="InterPro"/>
</dbReference>
<keyword evidence="5 8" id="KW-1015">Disulfide bond</keyword>
<evidence type="ECO:0000256" key="7">
    <source>
        <dbReference type="PIRNR" id="PIRNR037945"/>
    </source>
</evidence>
<dbReference type="EMBL" id="OK413873">
    <property type="protein sequence ID" value="UZC46341.1"/>
    <property type="molecule type" value="mRNA"/>
</dbReference>
<dbReference type="GO" id="GO:0042834">
    <property type="term" value="F:peptidoglycan binding"/>
    <property type="evidence" value="ECO:0007669"/>
    <property type="project" value="InterPro"/>
</dbReference>
<protein>
    <recommendedName>
        <fullName evidence="7">Peptidoglycan-recognition protein</fullName>
    </recommendedName>
</protein>
<feature type="domain" description="N-acetylmuramoyl-L-alanine amidase" evidence="10">
    <location>
        <begin position="33"/>
        <end position="170"/>
    </location>
</feature>
<dbReference type="InterPro" id="IPR015510">
    <property type="entry name" value="PGRP"/>
</dbReference>
<sequence>MKAFLVALLISIELALVFAGCPTIISKNRWGGQQARKVEPTTKPLKYVIINHTSGPSCVDEIDCSRMLVYIQNRHMNHLNYNDIGCNFIIGGDGQIYEGAGWQAAASHTPGWNKKSLLIGFIGDYEINRPSLKQLEAGKQLIECAVERGEIAQDYKLVGARTIRQTNSPGKYLFRELQSWKGFTRDP</sequence>
<keyword evidence="4 7" id="KW-0391">Immunity</keyword>
<dbReference type="InterPro" id="IPR036505">
    <property type="entry name" value="Amidase/PGRP_sf"/>
</dbReference>
<comment type="similarity">
    <text evidence="1 7">Belongs to the N-acetylmuramoyl-L-alanine amidase 2 family.</text>
</comment>
<evidence type="ECO:0000256" key="2">
    <source>
        <dbReference type="ARBA" id="ARBA00022588"/>
    </source>
</evidence>
<feature type="signal peptide" evidence="9">
    <location>
        <begin position="1"/>
        <end position="19"/>
    </location>
</feature>
<dbReference type="FunFam" id="3.40.80.10:FF:000001">
    <property type="entry name" value="Peptidoglycan recognition protein 1"/>
    <property type="match status" value="1"/>
</dbReference>
<evidence type="ECO:0000256" key="8">
    <source>
        <dbReference type="PIRSR" id="PIRSR037945-1"/>
    </source>
</evidence>
<dbReference type="InterPro" id="IPR006619">
    <property type="entry name" value="PGRP_domain_met/bac"/>
</dbReference>
<dbReference type="GO" id="GO:0008270">
    <property type="term" value="F:zinc ion binding"/>
    <property type="evidence" value="ECO:0007669"/>
    <property type="project" value="InterPro"/>
</dbReference>
<accession>A0A9E8AHM3</accession>
<dbReference type="SMART" id="SM00644">
    <property type="entry name" value="Ami_2"/>
    <property type="match status" value="1"/>
</dbReference>
<proteinExistence type="evidence at transcript level"/>
<dbReference type="Gene3D" id="3.40.80.10">
    <property type="entry name" value="Peptidoglycan recognition protein-like"/>
    <property type="match status" value="1"/>
</dbReference>
<evidence type="ECO:0000256" key="1">
    <source>
        <dbReference type="ARBA" id="ARBA00007553"/>
    </source>
</evidence>
<dbReference type="PANTHER" id="PTHR11022:SF74">
    <property type="entry name" value="PEPTIDOGLYCAN-RECOGNITION PROTEIN SA"/>
    <property type="match status" value="1"/>
</dbReference>
<evidence type="ECO:0000259" key="11">
    <source>
        <dbReference type="SMART" id="SM00701"/>
    </source>
</evidence>
<reference evidence="12" key="1">
    <citation type="submission" date="2021-10" db="EMBL/GenBank/DDBJ databases">
        <authorList>
            <person name="Cho S."/>
        </authorList>
    </citation>
    <scope>NUCLEOTIDE SEQUENCE</scope>
</reference>
<feature type="domain" description="Peptidoglycan recognition protein family" evidence="11">
    <location>
        <begin position="22"/>
        <end position="164"/>
    </location>
</feature>
<evidence type="ECO:0000313" key="12">
    <source>
        <dbReference type="EMBL" id="UZC46341.1"/>
    </source>
</evidence>
<dbReference type="GO" id="GO:0045087">
    <property type="term" value="P:innate immune response"/>
    <property type="evidence" value="ECO:0007669"/>
    <property type="project" value="UniProtKB-KW"/>
</dbReference>
<comment type="function">
    <text evidence="6">Peptidoglycan-recognition protein probably involved in innate immunity by binding to peptidoglycans (PGN) of bacteria and activating the prophenoloxidase (proPO) cascade immune response. Binds to 1,3-beta-D-glucan and PGN.</text>
</comment>
<keyword evidence="3 9" id="KW-0732">Signal</keyword>
<name>A0A9E8AHM3_PROBE</name>
<feature type="disulfide bond" evidence="8">
    <location>
        <begin position="58"/>
        <end position="64"/>
    </location>
</feature>
<evidence type="ECO:0000256" key="6">
    <source>
        <dbReference type="ARBA" id="ARBA00057187"/>
    </source>
</evidence>
<dbReference type="Pfam" id="PF01510">
    <property type="entry name" value="Amidase_2"/>
    <property type="match status" value="1"/>
</dbReference>
<feature type="disulfide bond" evidence="8">
    <location>
        <begin position="21"/>
        <end position="144"/>
    </location>
</feature>
<dbReference type="SUPFAM" id="SSF55846">
    <property type="entry name" value="N-acetylmuramoyl-L-alanine amidase-like"/>
    <property type="match status" value="1"/>
</dbReference>
<dbReference type="AlphaFoldDB" id="A0A9E8AHM3"/>
<evidence type="ECO:0000256" key="9">
    <source>
        <dbReference type="SAM" id="SignalP"/>
    </source>
</evidence>
<dbReference type="InterPro" id="IPR002502">
    <property type="entry name" value="Amidase_domain"/>
</dbReference>
<dbReference type="PIRSF" id="PIRSF037945">
    <property type="entry name" value="PGRPs"/>
    <property type="match status" value="1"/>
</dbReference>
<dbReference type="GO" id="GO:0009253">
    <property type="term" value="P:peptidoglycan catabolic process"/>
    <property type="evidence" value="ECO:0007669"/>
    <property type="project" value="InterPro"/>
</dbReference>
<evidence type="ECO:0000256" key="3">
    <source>
        <dbReference type="ARBA" id="ARBA00022729"/>
    </source>
</evidence>
<keyword evidence="2 7" id="KW-0399">Innate immunity</keyword>
<dbReference type="SMART" id="SM00701">
    <property type="entry name" value="PGRP"/>
    <property type="match status" value="1"/>
</dbReference>
<dbReference type="CDD" id="cd06583">
    <property type="entry name" value="PGRP"/>
    <property type="match status" value="1"/>
</dbReference>
<evidence type="ECO:0000256" key="5">
    <source>
        <dbReference type="ARBA" id="ARBA00023157"/>
    </source>
</evidence>